<keyword evidence="6" id="KW-0443">Lipid metabolism</keyword>
<evidence type="ECO:0000256" key="9">
    <source>
        <dbReference type="ARBA" id="ARBA00023239"/>
    </source>
</evidence>
<keyword evidence="10" id="KW-0511">Multifunctional enzyme</keyword>
<dbReference type="GO" id="GO:0070403">
    <property type="term" value="F:NAD+ binding"/>
    <property type="evidence" value="ECO:0007669"/>
    <property type="project" value="InterPro"/>
</dbReference>
<proteinExistence type="predicted"/>
<accession>A0A8F6Y951</accession>
<evidence type="ECO:0000256" key="10">
    <source>
        <dbReference type="ARBA" id="ARBA00023268"/>
    </source>
</evidence>
<evidence type="ECO:0000259" key="11">
    <source>
        <dbReference type="Pfam" id="PF00725"/>
    </source>
</evidence>
<evidence type="ECO:0000256" key="4">
    <source>
        <dbReference type="ARBA" id="ARBA00022963"/>
    </source>
</evidence>
<evidence type="ECO:0000313" key="13">
    <source>
        <dbReference type="EMBL" id="QXT38228.1"/>
    </source>
</evidence>
<dbReference type="GO" id="GO:0006635">
    <property type="term" value="P:fatty acid beta-oxidation"/>
    <property type="evidence" value="ECO:0007669"/>
    <property type="project" value="UniProtKB-UniPathway"/>
</dbReference>
<dbReference type="Pfam" id="PF00725">
    <property type="entry name" value="3HCDH"/>
    <property type="match status" value="2"/>
</dbReference>
<gene>
    <name evidence="13" type="ORF">KYE46_09710</name>
</gene>
<dbReference type="GO" id="GO:0004300">
    <property type="term" value="F:enoyl-CoA hydratase activity"/>
    <property type="evidence" value="ECO:0007669"/>
    <property type="project" value="UniProtKB-ARBA"/>
</dbReference>
<dbReference type="InterPro" id="IPR001753">
    <property type="entry name" value="Enoyl-CoA_hydra/iso"/>
</dbReference>
<dbReference type="InterPro" id="IPR006108">
    <property type="entry name" value="3HC_DH_C"/>
</dbReference>
<reference evidence="13 14" key="1">
    <citation type="submission" date="2021-07" db="EMBL/GenBank/DDBJ databases">
        <title>A novel Jannaschia species isolated from marine dinoflagellate Ceratoperidinium margalefii.</title>
        <authorList>
            <person name="Jiang Y."/>
            <person name="Li Z."/>
        </authorList>
    </citation>
    <scope>NUCLEOTIDE SEQUENCE [LARGE SCALE GENOMIC DNA]</scope>
    <source>
        <strain evidence="13 14">J12C1-MA-4</strain>
    </source>
</reference>
<dbReference type="GO" id="GO:0016853">
    <property type="term" value="F:isomerase activity"/>
    <property type="evidence" value="ECO:0007669"/>
    <property type="project" value="UniProtKB-KW"/>
</dbReference>
<evidence type="ECO:0000256" key="2">
    <source>
        <dbReference type="ARBA" id="ARBA00005005"/>
    </source>
</evidence>
<name>A0A8F6Y951_9RHOB</name>
<feature type="domain" description="3-hydroxyacyl-CoA dehydrogenase C-terminal" evidence="11">
    <location>
        <begin position="466"/>
        <end position="559"/>
    </location>
</feature>
<dbReference type="PANTHER" id="PTHR23309">
    <property type="entry name" value="3-HYDROXYACYL-COA DEHYROGENASE"/>
    <property type="match status" value="1"/>
</dbReference>
<evidence type="ECO:0000256" key="8">
    <source>
        <dbReference type="ARBA" id="ARBA00023235"/>
    </source>
</evidence>
<dbReference type="Proteomes" id="UP000825009">
    <property type="component" value="Chromosome"/>
</dbReference>
<keyword evidence="8" id="KW-0413">Isomerase</keyword>
<evidence type="ECO:0000313" key="14">
    <source>
        <dbReference type="Proteomes" id="UP000825009"/>
    </source>
</evidence>
<dbReference type="RefSeq" id="WP_219000425.1">
    <property type="nucleotide sequence ID" value="NZ_CP079194.1"/>
</dbReference>
<dbReference type="GO" id="GO:0016616">
    <property type="term" value="F:oxidoreductase activity, acting on the CH-OH group of donors, NAD or NADP as acceptor"/>
    <property type="evidence" value="ECO:0007669"/>
    <property type="project" value="InterPro"/>
</dbReference>
<evidence type="ECO:0000259" key="12">
    <source>
        <dbReference type="Pfam" id="PF02737"/>
    </source>
</evidence>
<evidence type="ECO:0000256" key="6">
    <source>
        <dbReference type="ARBA" id="ARBA00023098"/>
    </source>
</evidence>
<comment type="pathway">
    <text evidence="2">Lipid metabolism; fatty acid beta-oxidation.</text>
</comment>
<protein>
    <submittedName>
        <fullName evidence="13">Enoyl-CoA hydratase/isomerase family protein</fullName>
    </submittedName>
</protein>
<dbReference type="CDD" id="cd06558">
    <property type="entry name" value="crotonase-like"/>
    <property type="match status" value="1"/>
</dbReference>
<sequence>MSVTTRREENVGFVEIDNPPVNAINQAVRQGLLDAVRWAEKEMLDRVIVTGAGRAFAAGADAKEFDKAPVEPHLPDVMNAIDESFVPWVAAINGVALGGGAEIAMACRMRIMAPGAQIGLPEVTLGVIPGAGGTARLPRLVGLEKALDMITGGKPLRAEAALAAGLVHMVDENPVDAAFMVNTEELGCIVPTWEFNPPEADADVLAAARERVAAKMSDQIAPQRAIDVIEHGLSVPFHEALKTERAAFIELKGGEQARALRHIFFAERAAKAPDWLDAAPVPLEQVAVVGGGTMGAGIAYALLNAGLSVTLLETDADGVERAKANVEKIVEASLKRGMIDAARAEDHRARLTVTDDYGQANKATLAIEAAFESMEVKRDVFAKLEAVLPADAILASNTSYLDVNEIASCVADPSRVVGLHFFAPAHIMKLLEIVNADATGDVALATGFALAKKLRKVPVLAGVCDGFIGNRILARYREAADTVLMDGSTPWEIDDAMVDFGYAMGLYETQDLSGLDISHANRRRQDATRDPNRRYIPIADRLVEMGKLGRKTGAGWYRYPGGGGKVADPIVADLALEEAHFAGITRVDYSEGEIRSRLLHAMINEAADLLDEGIAQSARDIDLVTVFGYGFPRWRGGLMHYADTLGAKAIVAQLEEYEKEDPLVWKVSPLLRRCAETDTPLADAKPSA</sequence>
<evidence type="ECO:0000256" key="7">
    <source>
        <dbReference type="ARBA" id="ARBA00023140"/>
    </source>
</evidence>
<dbReference type="InterPro" id="IPR006176">
    <property type="entry name" value="3-OHacyl-CoA_DH_NAD-bd"/>
</dbReference>
<dbReference type="UniPathway" id="UPA00659"/>
<dbReference type="Pfam" id="PF02737">
    <property type="entry name" value="3HCDH_N"/>
    <property type="match status" value="1"/>
</dbReference>
<feature type="domain" description="3-hydroxyacyl-CoA dehydrogenase C-terminal" evidence="11">
    <location>
        <begin position="594"/>
        <end position="676"/>
    </location>
</feature>
<feature type="domain" description="3-hydroxyacyl-CoA dehydrogenase NAD binding" evidence="12">
    <location>
        <begin position="285"/>
        <end position="461"/>
    </location>
</feature>
<comment type="subcellular location">
    <subcellularLocation>
        <location evidence="1">Peroxisome</location>
    </subcellularLocation>
</comment>
<keyword evidence="9" id="KW-0456">Lyase</keyword>
<evidence type="ECO:0000256" key="3">
    <source>
        <dbReference type="ARBA" id="ARBA00022832"/>
    </source>
</evidence>
<keyword evidence="3" id="KW-0276">Fatty acid metabolism</keyword>
<keyword evidence="5" id="KW-0560">Oxidoreductase</keyword>
<keyword evidence="4" id="KW-0442">Lipid degradation</keyword>
<keyword evidence="7" id="KW-0576">Peroxisome</keyword>
<dbReference type="EMBL" id="CP079194">
    <property type="protein sequence ID" value="QXT38228.1"/>
    <property type="molecule type" value="Genomic_DNA"/>
</dbReference>
<evidence type="ECO:0000256" key="1">
    <source>
        <dbReference type="ARBA" id="ARBA00004275"/>
    </source>
</evidence>
<evidence type="ECO:0000256" key="5">
    <source>
        <dbReference type="ARBA" id="ARBA00023002"/>
    </source>
</evidence>
<dbReference type="Pfam" id="PF00378">
    <property type="entry name" value="ECH_1"/>
    <property type="match status" value="1"/>
</dbReference>
<dbReference type="FunFam" id="3.40.50.720:FF:000009">
    <property type="entry name" value="Fatty oxidation complex, alpha subunit"/>
    <property type="match status" value="1"/>
</dbReference>
<dbReference type="AlphaFoldDB" id="A0A8F6Y951"/>
<dbReference type="KEGG" id="gce:KYE46_09710"/>
<dbReference type="FunFam" id="1.10.1040.50:FF:000006">
    <property type="entry name" value="Peroxisomal bifunctional enzyme"/>
    <property type="match status" value="1"/>
</dbReference>
<keyword evidence="14" id="KW-1185">Reference proteome</keyword>
<organism evidence="13 14">
    <name type="scientific">Gymnodinialimonas ceratoperidinii</name>
    <dbReference type="NCBI Taxonomy" id="2856823"/>
    <lineage>
        <taxon>Bacteria</taxon>
        <taxon>Pseudomonadati</taxon>
        <taxon>Pseudomonadota</taxon>
        <taxon>Alphaproteobacteria</taxon>
        <taxon>Rhodobacterales</taxon>
        <taxon>Paracoccaceae</taxon>
        <taxon>Gymnodinialimonas</taxon>
    </lineage>
</organism>